<comment type="subunit">
    <text evidence="1">Component of the lipopolysaccharide transport and assembly complex.</text>
</comment>
<reference evidence="3 4" key="1">
    <citation type="submission" date="2019-05" db="EMBL/GenBank/DDBJ databases">
        <title>Marivita sp. nov. isolated from sea sediment.</title>
        <authorList>
            <person name="Kim W."/>
        </authorList>
    </citation>
    <scope>NUCLEOTIDE SEQUENCE [LARGE SCALE GENOMIC DNA]</scope>
    <source>
        <strain evidence="3 4">CAU 1492</strain>
    </source>
</reference>
<feature type="domain" description="LptD C-terminal" evidence="2">
    <location>
        <begin position="284"/>
        <end position="645"/>
    </location>
</feature>
<dbReference type="InterPro" id="IPR050218">
    <property type="entry name" value="LptD"/>
</dbReference>
<dbReference type="InterPro" id="IPR020889">
    <property type="entry name" value="LipoPS_assembly_LptD"/>
</dbReference>
<evidence type="ECO:0000256" key="1">
    <source>
        <dbReference type="HAMAP-Rule" id="MF_01411"/>
    </source>
</evidence>
<comment type="similarity">
    <text evidence="1">Belongs to the LptD family.</text>
</comment>
<dbReference type="HAMAP" id="MF_01411">
    <property type="entry name" value="LPS_assembly_LptD"/>
    <property type="match status" value="1"/>
</dbReference>
<dbReference type="Proteomes" id="UP001191082">
    <property type="component" value="Unassembled WGS sequence"/>
</dbReference>
<proteinExistence type="inferred from homology"/>
<comment type="function">
    <text evidence="1">Involved in the assembly of lipopolysaccharide (LPS) at the surface of the outer membrane.</text>
</comment>
<comment type="subcellular location">
    <subcellularLocation>
        <location evidence="1">Cell outer membrane</location>
    </subcellularLocation>
</comment>
<dbReference type="InterPro" id="IPR007543">
    <property type="entry name" value="LptD_C"/>
</dbReference>
<sequence length="719" mass="80286" precursor="true">MTARRLPLLLATCALLGLAPPALAQTPFNQPIAAQEGDDPAVLVADSVYVTPSRELIAEGNVEAFQGQTRLRAQRIRFDRETGTLTIDGPIRIDEGGEITVLASYAELDRDLQNGLLTGARMVLNQQLQMASLQMTRVGGRYTQLYKTAVTSCHVCGDGRPPLWQIRARKITHDQQEKQLYFEDAQFLIMDVPVMYFPGMRLPDPTLKRATGFLFPTVRSTSNLGTGVRVPYFFRLGDHADLTLSPYVSAKTRTMDFRYRQAFRRGRLQLEGAYTKDDLRPGSTRGYLFGTAYFDLPRGYRLDISTQTTTDNAYLSDYGLPDLDRLRSEVSISRYRLDSAFRARIIEFQSLRDGDNEAELPTVMLDATLEKRYFPDRIGGELRVGLDIHGHHRTSDADVLGRDVKRLTADLSWRKTWTLAGGLRAQWLMDISADTFDINQDSTYANRIDRLTPRAALTFSYPMARVGRNGSVQYLEPIVQLGWTEVHGPALPNDESTFVEFDRGNLLELSRFPAPDRREDGPTLAYGVNWARYAPSGWQISGTMGQVIRKTANPSLTQTSGLSGTTSDVLVAGQIRLADKLSLTARSLMDNAFSLSKAELRAHWKSERTQLSGTYLWLGADAAEARARALSEIWLAGAYDVSQGWTASANLRYDISDARATRAGVGFVYRNECVTVDFSVNRRYTTTTSIEPTTDFGFTIALSGFAVEQGSEKYRRSCS</sequence>
<feature type="signal peptide" evidence="1">
    <location>
        <begin position="1"/>
        <end position="24"/>
    </location>
</feature>
<keyword evidence="1" id="KW-0998">Cell outer membrane</keyword>
<dbReference type="EMBL" id="VCPC01000002">
    <property type="protein sequence ID" value="TMV13564.1"/>
    <property type="molecule type" value="Genomic_DNA"/>
</dbReference>
<comment type="caution">
    <text evidence="1">Lacks conserved residue(s) required for the propagation of feature annotation.</text>
</comment>
<evidence type="ECO:0000259" key="2">
    <source>
        <dbReference type="Pfam" id="PF04453"/>
    </source>
</evidence>
<organism evidence="3 4">
    <name type="scientific">Arenibacterium halophilum</name>
    <dbReference type="NCBI Taxonomy" id="2583821"/>
    <lineage>
        <taxon>Bacteria</taxon>
        <taxon>Pseudomonadati</taxon>
        <taxon>Pseudomonadota</taxon>
        <taxon>Alphaproteobacteria</taxon>
        <taxon>Rhodobacterales</taxon>
        <taxon>Paracoccaceae</taxon>
        <taxon>Arenibacterium</taxon>
    </lineage>
</organism>
<evidence type="ECO:0000313" key="4">
    <source>
        <dbReference type="Proteomes" id="UP001191082"/>
    </source>
</evidence>
<feature type="chain" id="PRO_5044920840" description="LPS-assembly protein LptD" evidence="1">
    <location>
        <begin position="25"/>
        <end position="719"/>
    </location>
</feature>
<dbReference type="PANTHER" id="PTHR30189">
    <property type="entry name" value="LPS-ASSEMBLY PROTEIN"/>
    <property type="match status" value="1"/>
</dbReference>
<dbReference type="RefSeq" id="WP_138864118.1">
    <property type="nucleotide sequence ID" value="NZ_VCPC01000002.1"/>
</dbReference>
<keyword evidence="1" id="KW-0732">Signal</keyword>
<keyword evidence="1" id="KW-0472">Membrane</keyword>
<gene>
    <name evidence="1" type="primary">lptD</name>
    <name evidence="3" type="ORF">FGK64_12575</name>
</gene>
<comment type="caution">
    <text evidence="3">The sequence shown here is derived from an EMBL/GenBank/DDBJ whole genome shotgun (WGS) entry which is preliminary data.</text>
</comment>
<name>A0ABY2XCI7_9RHOB</name>
<dbReference type="PANTHER" id="PTHR30189:SF1">
    <property type="entry name" value="LPS-ASSEMBLY PROTEIN LPTD"/>
    <property type="match status" value="1"/>
</dbReference>
<keyword evidence="4" id="KW-1185">Reference proteome</keyword>
<evidence type="ECO:0000313" key="3">
    <source>
        <dbReference type="EMBL" id="TMV13564.1"/>
    </source>
</evidence>
<accession>A0ABY2XCI7</accession>
<dbReference type="Pfam" id="PF04453">
    <property type="entry name" value="LptD"/>
    <property type="match status" value="1"/>
</dbReference>
<protein>
    <recommendedName>
        <fullName evidence="1">LPS-assembly protein LptD</fullName>
    </recommendedName>
</protein>